<dbReference type="HOGENOM" id="CLU_007340_4_1_1"/>
<dbReference type="InParanoid" id="D8Q3E9"/>
<dbReference type="Pfam" id="PF04082">
    <property type="entry name" value="Fungal_trans"/>
    <property type="match status" value="1"/>
</dbReference>
<dbReference type="OrthoDB" id="424974at2759"/>
<feature type="non-terminal residue" evidence="6">
    <location>
        <position position="946"/>
    </location>
</feature>
<dbReference type="eggNOG" id="ENOG502RYE1">
    <property type="taxonomic scope" value="Eukaryota"/>
</dbReference>
<accession>D8Q3E9</accession>
<keyword evidence="7" id="KW-1185">Reference proteome</keyword>
<dbReference type="PANTHER" id="PTHR31001">
    <property type="entry name" value="UNCHARACTERIZED TRANSCRIPTIONAL REGULATORY PROTEIN"/>
    <property type="match status" value="1"/>
</dbReference>
<dbReference type="EMBL" id="GL377305">
    <property type="protein sequence ID" value="EFI98299.1"/>
    <property type="molecule type" value="Genomic_DNA"/>
</dbReference>
<dbReference type="SMART" id="SM00906">
    <property type="entry name" value="Fungal_trans"/>
    <property type="match status" value="1"/>
</dbReference>
<dbReference type="GO" id="GO:0008270">
    <property type="term" value="F:zinc ion binding"/>
    <property type="evidence" value="ECO:0007669"/>
    <property type="project" value="InterPro"/>
</dbReference>
<proteinExistence type="predicted"/>
<dbReference type="PROSITE" id="PS00463">
    <property type="entry name" value="ZN2_CY6_FUNGAL_1"/>
    <property type="match status" value="1"/>
</dbReference>
<organism evidence="7">
    <name type="scientific">Schizophyllum commune (strain H4-8 / FGSC 9210)</name>
    <name type="common">Split gill fungus</name>
    <dbReference type="NCBI Taxonomy" id="578458"/>
    <lineage>
        <taxon>Eukaryota</taxon>
        <taxon>Fungi</taxon>
        <taxon>Dikarya</taxon>
        <taxon>Basidiomycota</taxon>
        <taxon>Agaricomycotina</taxon>
        <taxon>Agaricomycetes</taxon>
        <taxon>Agaricomycetidae</taxon>
        <taxon>Agaricales</taxon>
        <taxon>Schizophyllaceae</taxon>
        <taxon>Schizophyllum</taxon>
    </lineage>
</organism>
<dbReference type="InterPro" id="IPR001138">
    <property type="entry name" value="Zn2Cys6_DnaBD"/>
</dbReference>
<dbReference type="SUPFAM" id="SSF57701">
    <property type="entry name" value="Zn2/Cys6 DNA-binding domain"/>
    <property type="match status" value="1"/>
</dbReference>
<dbReference type="CDD" id="cd00067">
    <property type="entry name" value="GAL4"/>
    <property type="match status" value="1"/>
</dbReference>
<feature type="region of interest" description="Disordered" evidence="4">
    <location>
        <begin position="632"/>
        <end position="856"/>
    </location>
</feature>
<dbReference type="CDD" id="cd12148">
    <property type="entry name" value="fungal_TF_MHR"/>
    <property type="match status" value="1"/>
</dbReference>
<evidence type="ECO:0000256" key="3">
    <source>
        <dbReference type="ARBA" id="ARBA00023242"/>
    </source>
</evidence>
<dbReference type="PANTHER" id="PTHR31001:SF56">
    <property type="entry name" value="ZN(2)-C6 FUNGAL-TYPE DOMAIN-CONTAINING PROTEIN"/>
    <property type="match status" value="1"/>
</dbReference>
<evidence type="ECO:0000256" key="4">
    <source>
        <dbReference type="SAM" id="MobiDB-lite"/>
    </source>
</evidence>
<dbReference type="STRING" id="578458.D8Q3E9"/>
<dbReference type="PROSITE" id="PS50048">
    <property type="entry name" value="ZN2_CY6_FUNGAL_2"/>
    <property type="match status" value="1"/>
</dbReference>
<reference evidence="6 7" key="1">
    <citation type="journal article" date="2010" name="Nat. Biotechnol.">
        <title>Genome sequence of the model mushroom Schizophyllum commune.</title>
        <authorList>
            <person name="Ohm R.A."/>
            <person name="de Jong J.F."/>
            <person name="Lugones L.G."/>
            <person name="Aerts A."/>
            <person name="Kothe E."/>
            <person name="Stajich J.E."/>
            <person name="de Vries R.P."/>
            <person name="Record E."/>
            <person name="Levasseur A."/>
            <person name="Baker S.E."/>
            <person name="Bartholomew K.A."/>
            <person name="Coutinho P.M."/>
            <person name="Erdmann S."/>
            <person name="Fowler T.J."/>
            <person name="Gathman A.C."/>
            <person name="Lombard V."/>
            <person name="Henrissat B."/>
            <person name="Knabe N."/>
            <person name="Kuees U."/>
            <person name="Lilly W.W."/>
            <person name="Lindquist E."/>
            <person name="Lucas S."/>
            <person name="Magnuson J.K."/>
            <person name="Piumi F."/>
            <person name="Raudaskoski M."/>
            <person name="Salamov A."/>
            <person name="Schmutz J."/>
            <person name="Schwarze F.W.M.R."/>
            <person name="vanKuyk P.A."/>
            <person name="Horton J.S."/>
            <person name="Grigoriev I.V."/>
            <person name="Woesten H.A.B."/>
        </authorList>
    </citation>
    <scope>NUCLEOTIDE SEQUENCE [LARGE SCALE GENOMIC DNA]</scope>
    <source>
        <strain evidence="7">H4-8 / FGSC 9210</strain>
    </source>
</reference>
<dbReference type="AlphaFoldDB" id="D8Q3E9"/>
<dbReference type="RefSeq" id="XP_003033202.1">
    <property type="nucleotide sequence ID" value="XM_003033156.1"/>
</dbReference>
<dbReference type="GO" id="GO:0003677">
    <property type="term" value="F:DNA binding"/>
    <property type="evidence" value="ECO:0007669"/>
    <property type="project" value="InterPro"/>
</dbReference>
<sequence>MADEPSSGATRTKRKGAALSCAECRRLKLKCSRIFPCTNCVKKGCGAICPNDSLTTGKGNRFVLANTEDLHEKIQQLALRVRTLEDALAESHSLNDPHNPHPLLANELLQIKRPLERERKSEPNPVPVDEDTKVTTAAMGSLAITESGRSTFFGTTANSWYLLQDDNSDEERPAIVATDNYFDPSIPPEVAWLQHAFPFAGRAPEEAKQHILAALPSVDEAHRLCDIYYRHAAWMYTPIGETDFYDAIFRPAYYPPPVSPYDASPPPEPSAHEVAVLCMALAMGTLLDLDQQPFNSAANKWYQLGRAALSIDSVLDEPTIAATQALLIMCHYMFLANKEGRWVVMGIVVKLTQSLGLHRDSGRWNLDPNEAQKRRTLLWEVFVYDAWQSLTFGRPPSFGMTHIDTKFPLDTVKNERGEVEMNFSAWKHRFCAECLSVIQDQAFGAHTPSYRTIQELDRKVRTFYVPPSLLVPGFGGAQLNAGAPQPSMQLTMQRYIAFAIREITIFYLHRGFFATALEENPVDPMASKYAASVLAAYNSAQSFVGLVTSLHKQHPRLTERMFFLFSHVFSCAIVLGSIAMKGPRIRIARSAQANLNAAYSLFIAVQHIPRSDKVLPILQKLKDRAHAAMGDAEASYSPSIHGPYQPSHQSSLSHSSAFAQSPESSTSTVKTEEDVDEQISALGGRSRLVARKTSSNPSSPSNTHTGSASPQSAHGTAPSMYSASPVQHTKPMQHTSPNPHTSPMHHSSAMPHTSPMHTTSPLQGTAPLRSFPASQQSWPPYGSQMRQQSDSYPRHADPYGQQPQPDPYCQSSQASGIDYLPQGFTPPADLPPQTPNDFTSPTTRSSQAFGNGYGSGGAGQYSAAPAQFDGMQGQYGSPDALYSAEPYGGVGSNAYGGRFMTLDAMPQYYGYHSMAVDGALGAEFSVPAGPELDNSWQSLMSQYQGK</sequence>
<comment type="subcellular location">
    <subcellularLocation>
        <location evidence="1">Nucleus</location>
    </subcellularLocation>
</comment>
<dbReference type="OMA" id="ITERMWF"/>
<dbReference type="GeneID" id="9595224"/>
<dbReference type="GO" id="GO:0000981">
    <property type="term" value="F:DNA-binding transcription factor activity, RNA polymerase II-specific"/>
    <property type="evidence" value="ECO:0007669"/>
    <property type="project" value="InterPro"/>
</dbReference>
<keyword evidence="3" id="KW-0539">Nucleus</keyword>
<keyword evidence="2" id="KW-0479">Metal-binding</keyword>
<evidence type="ECO:0000313" key="6">
    <source>
        <dbReference type="EMBL" id="EFI98299.1"/>
    </source>
</evidence>
<dbReference type="InterPro" id="IPR007219">
    <property type="entry name" value="XnlR_reg_dom"/>
</dbReference>
<evidence type="ECO:0000259" key="5">
    <source>
        <dbReference type="PROSITE" id="PS50048"/>
    </source>
</evidence>
<feature type="compositionally biased region" description="Polar residues" evidence="4">
    <location>
        <begin position="772"/>
        <end position="791"/>
    </location>
</feature>
<dbReference type="GO" id="GO:0006351">
    <property type="term" value="P:DNA-templated transcription"/>
    <property type="evidence" value="ECO:0007669"/>
    <property type="project" value="InterPro"/>
</dbReference>
<dbReference type="Proteomes" id="UP000007431">
    <property type="component" value="Unassembled WGS sequence"/>
</dbReference>
<protein>
    <recommendedName>
        <fullName evidence="5">Zn(2)-C6 fungal-type domain-containing protein</fullName>
    </recommendedName>
</protein>
<dbReference type="Pfam" id="PF00172">
    <property type="entry name" value="Zn_clus"/>
    <property type="match status" value="1"/>
</dbReference>
<feature type="compositionally biased region" description="Polar residues" evidence="4">
    <location>
        <begin position="704"/>
        <end position="745"/>
    </location>
</feature>
<name>D8Q3E9_SCHCM</name>
<gene>
    <name evidence="6" type="ORF">SCHCODRAFT_269949</name>
</gene>
<feature type="compositionally biased region" description="Low complexity" evidence="4">
    <location>
        <begin position="647"/>
        <end position="661"/>
    </location>
</feature>
<feature type="domain" description="Zn(2)-C6 fungal-type" evidence="5">
    <location>
        <begin position="20"/>
        <end position="49"/>
    </location>
</feature>
<feature type="compositionally biased region" description="Low complexity" evidence="4">
    <location>
        <begin position="798"/>
        <end position="810"/>
    </location>
</feature>
<dbReference type="InterPro" id="IPR050613">
    <property type="entry name" value="Sec_Metabolite_Reg"/>
</dbReference>
<feature type="compositionally biased region" description="Polar residues" evidence="4">
    <location>
        <begin position="835"/>
        <end position="845"/>
    </location>
</feature>
<evidence type="ECO:0000256" key="2">
    <source>
        <dbReference type="ARBA" id="ARBA00022723"/>
    </source>
</evidence>
<dbReference type="SMART" id="SM00066">
    <property type="entry name" value="GAL4"/>
    <property type="match status" value="1"/>
</dbReference>
<feature type="compositionally biased region" description="Low complexity" evidence="4">
    <location>
        <begin position="693"/>
        <end position="703"/>
    </location>
</feature>
<dbReference type="Gene3D" id="4.10.240.10">
    <property type="entry name" value="Zn(2)-C6 fungal-type DNA-binding domain"/>
    <property type="match status" value="1"/>
</dbReference>
<dbReference type="KEGG" id="scm:SCHCO_02617955"/>
<evidence type="ECO:0000313" key="7">
    <source>
        <dbReference type="Proteomes" id="UP000007431"/>
    </source>
</evidence>
<dbReference type="VEuPathDB" id="FungiDB:SCHCODRAFT_02617955"/>
<dbReference type="GO" id="GO:0005634">
    <property type="term" value="C:nucleus"/>
    <property type="evidence" value="ECO:0007669"/>
    <property type="project" value="UniProtKB-SubCell"/>
</dbReference>
<evidence type="ECO:0000256" key="1">
    <source>
        <dbReference type="ARBA" id="ARBA00004123"/>
    </source>
</evidence>
<dbReference type="InterPro" id="IPR036864">
    <property type="entry name" value="Zn2-C6_fun-type_DNA-bd_sf"/>
</dbReference>